<evidence type="ECO:0008006" key="7">
    <source>
        <dbReference type="Google" id="ProtNLM"/>
    </source>
</evidence>
<protein>
    <recommendedName>
        <fullName evidence="7">Transmembrane protein</fullName>
    </recommendedName>
</protein>
<dbReference type="Proteomes" id="UP000677228">
    <property type="component" value="Unassembled WGS sequence"/>
</dbReference>
<keyword evidence="6" id="KW-1185">Reference proteome</keyword>
<name>A0A814FIP8_9BILA</name>
<keyword evidence="1" id="KW-0472">Membrane</keyword>
<feature type="transmembrane region" description="Helical" evidence="1">
    <location>
        <begin position="553"/>
        <end position="579"/>
    </location>
</feature>
<proteinExistence type="predicted"/>
<keyword evidence="1" id="KW-1133">Transmembrane helix</keyword>
<evidence type="ECO:0000313" key="3">
    <source>
        <dbReference type="EMBL" id="CAF0983985.1"/>
    </source>
</evidence>
<keyword evidence="1" id="KW-0812">Transmembrane</keyword>
<dbReference type="Proteomes" id="UP000663829">
    <property type="component" value="Unassembled WGS sequence"/>
</dbReference>
<evidence type="ECO:0000313" key="5">
    <source>
        <dbReference type="EMBL" id="CAF3756283.1"/>
    </source>
</evidence>
<gene>
    <name evidence="3" type="ORF">GPM918_LOCUS12900</name>
    <name evidence="2" type="ORF">OVA965_LOCUS11072</name>
    <name evidence="5" type="ORF">SRO942_LOCUS12898</name>
    <name evidence="4" type="ORF">TMI583_LOCUS11068</name>
</gene>
<dbReference type="Proteomes" id="UP000681722">
    <property type="component" value="Unassembled WGS sequence"/>
</dbReference>
<feature type="transmembrane region" description="Helical" evidence="1">
    <location>
        <begin position="825"/>
        <end position="850"/>
    </location>
</feature>
<dbReference type="Proteomes" id="UP000682733">
    <property type="component" value="Unassembled WGS sequence"/>
</dbReference>
<evidence type="ECO:0000313" key="4">
    <source>
        <dbReference type="EMBL" id="CAF3706354.1"/>
    </source>
</evidence>
<dbReference type="EMBL" id="CAJOBA010004209">
    <property type="protein sequence ID" value="CAF3706354.1"/>
    <property type="molecule type" value="Genomic_DNA"/>
</dbReference>
<comment type="caution">
    <text evidence="3">The sequence shown here is derived from an EMBL/GenBank/DDBJ whole genome shotgun (WGS) entry which is preliminary data.</text>
</comment>
<evidence type="ECO:0000313" key="6">
    <source>
        <dbReference type="Proteomes" id="UP000663829"/>
    </source>
</evidence>
<feature type="transmembrane region" description="Helical" evidence="1">
    <location>
        <begin position="508"/>
        <end position="532"/>
    </location>
</feature>
<evidence type="ECO:0000256" key="1">
    <source>
        <dbReference type="SAM" id="Phobius"/>
    </source>
</evidence>
<sequence length="872" mass="97103">MYGIKVAANEILLVEAQNDKYAFYLQFAPYDYTPPMDCSITYPFYNEISSPYYVYTVGVGKRQTSTQLYFYFIGELTSTDSASNNGTFIGIWQHFGVNPQKFVNQSSTLLPGAQEKFQCQGNYTIYYSGTLSHQEYLVMAVDQSGLMAYGLSNGYLFLYYPFNQTFVSWLGQAIWSDSTFTTRSAVIINSTTKSLLVTGYISSNRISYTPVVYLMGLDPKLKPHVVTNWTYSSVSGSWQQQSQSGGAVTYASQYDISIDINDNVQQAIVGIQSINTVYVFAYSSTSLTIVTNTSFGQSIGFGKGVCFLQGEPQIAVLVNQYSLDYLRALTSSKINLYYSTTLNGDLVVFPNNQQSLPYTFSTQFLNIISTPSALIIIDTKGQLLILLPSQQGNYSNTGKSLTISKSTSCIPGTNKSMIGVGPCSLCPKGTKNSATSNTSVASSCTPCQNDGFCPLGSVDDSILTSQLTSLIQVYAYPRSPDSTTFDDILLMNMFSIGSSPHCIIVSPLFWTFMMITAVVLFLILMAVIKYCTKHPNRNKWISKIQRYLRQVDLVGEGELWIGGLVSFAIMVLVCFGYSFSTSYYKHYPIEDVGDANFSCDKTIRNAKFDTNLQSLGVSVSSAEETIFRLLNAQELTLNFDFLNTQFQCNEIQVQQIAGSVYSPLPDTQCTYQNSVLSISVKLLSQSITIQMTLNGVSPIGGLRFGLTGSSDTEQYSTLQALNFYQVFFVQNKTLAQNPSTLLLQLTKVLNETEPLITGDHTIFKGIWTPTYTMNLNDLFISTSQYIQQSNSTQSQITLTISETAFYIQNIQQPIAKQSEIIFHNLLFTMVVIEIFGFIFLVFKLLILPLLRFILKKFQPYTHYLITSPPLPT</sequence>
<reference evidence="3" key="1">
    <citation type="submission" date="2021-02" db="EMBL/GenBank/DDBJ databases">
        <authorList>
            <person name="Nowell W R."/>
        </authorList>
    </citation>
    <scope>NUCLEOTIDE SEQUENCE</scope>
</reference>
<accession>A0A814FIP8</accession>
<dbReference type="EMBL" id="CAJOBC010002881">
    <property type="protein sequence ID" value="CAF3756283.1"/>
    <property type="molecule type" value="Genomic_DNA"/>
</dbReference>
<dbReference type="EMBL" id="CAJNOK010004207">
    <property type="protein sequence ID" value="CAF0929545.1"/>
    <property type="molecule type" value="Genomic_DNA"/>
</dbReference>
<organism evidence="3 6">
    <name type="scientific">Didymodactylos carnosus</name>
    <dbReference type="NCBI Taxonomy" id="1234261"/>
    <lineage>
        <taxon>Eukaryota</taxon>
        <taxon>Metazoa</taxon>
        <taxon>Spiralia</taxon>
        <taxon>Gnathifera</taxon>
        <taxon>Rotifera</taxon>
        <taxon>Eurotatoria</taxon>
        <taxon>Bdelloidea</taxon>
        <taxon>Philodinida</taxon>
        <taxon>Philodinidae</taxon>
        <taxon>Didymodactylos</taxon>
    </lineage>
</organism>
<dbReference type="AlphaFoldDB" id="A0A814FIP8"/>
<evidence type="ECO:0000313" key="2">
    <source>
        <dbReference type="EMBL" id="CAF0929545.1"/>
    </source>
</evidence>
<dbReference type="EMBL" id="CAJNOQ010002882">
    <property type="protein sequence ID" value="CAF0983985.1"/>
    <property type="molecule type" value="Genomic_DNA"/>
</dbReference>